<keyword evidence="1" id="KW-1133">Transmembrane helix</keyword>
<dbReference type="RefSeq" id="WP_055274922.1">
    <property type="nucleotide sequence ID" value="NZ_CYZV01000001.1"/>
</dbReference>
<proteinExistence type="predicted"/>
<feature type="transmembrane region" description="Helical" evidence="1">
    <location>
        <begin position="103"/>
        <end position="125"/>
    </location>
</feature>
<accession>A0A173XQA6</accession>
<feature type="transmembrane region" description="Helical" evidence="1">
    <location>
        <begin position="38"/>
        <end position="56"/>
    </location>
</feature>
<feature type="transmembrane region" description="Helical" evidence="1">
    <location>
        <begin position="351"/>
        <end position="372"/>
    </location>
</feature>
<keyword evidence="1" id="KW-0472">Membrane</keyword>
<dbReference type="Proteomes" id="UP000095558">
    <property type="component" value="Unassembled WGS sequence"/>
</dbReference>
<organism evidence="2 3">
    <name type="scientific">Clostridium disporicum</name>
    <dbReference type="NCBI Taxonomy" id="84024"/>
    <lineage>
        <taxon>Bacteria</taxon>
        <taxon>Bacillati</taxon>
        <taxon>Bacillota</taxon>
        <taxon>Clostridia</taxon>
        <taxon>Eubacteriales</taxon>
        <taxon>Clostridiaceae</taxon>
        <taxon>Clostridium</taxon>
    </lineage>
</organism>
<keyword evidence="1" id="KW-0812">Transmembrane</keyword>
<sequence>MNSLTLTKKYNIYLKYFLIFLFSILAIISELLLQNINFAFPITLSSISLFIIIGLANGKSSFFIILLINIIFFFTNDFNILSTIEFLQVYFMWFLYQKNKKNILMNALLFILIISLPLMLINLYFTNSSLDINTVFFFLIIFLNKIFNALVADLFLQYISLRKIVPLPTKHEKKLTLSNLLTYTLIASVIIPVIVFVIIAVINTEKEVNLKVTEDLHLASDYVNDKIENWTIEENSNLKLNNPIHVSKLLDILNVYVSTSDSTISFYLVDFNNKIISNLPNNDYSSLGLNWIKDGSIDEFSPGFYTWWSPIDTSYLIKNYSKDCNYVYVTSIDNSKILISIPSSQYTSTIISGYLESLKILIPLALILFLVISL</sequence>
<feature type="transmembrane region" description="Helical" evidence="1">
    <location>
        <begin position="137"/>
        <end position="159"/>
    </location>
</feature>
<dbReference type="AlphaFoldDB" id="A0A173XQA6"/>
<protein>
    <submittedName>
        <fullName evidence="2">Uncharacterized protein</fullName>
    </submittedName>
</protein>
<feature type="transmembrane region" description="Helical" evidence="1">
    <location>
        <begin position="62"/>
        <end position="91"/>
    </location>
</feature>
<evidence type="ECO:0000256" key="1">
    <source>
        <dbReference type="SAM" id="Phobius"/>
    </source>
</evidence>
<evidence type="ECO:0000313" key="2">
    <source>
        <dbReference type="EMBL" id="CUN54092.1"/>
    </source>
</evidence>
<reference evidence="2 3" key="1">
    <citation type="submission" date="2015-09" db="EMBL/GenBank/DDBJ databases">
        <authorList>
            <consortium name="Pathogen Informatics"/>
        </authorList>
    </citation>
    <scope>NUCLEOTIDE SEQUENCE [LARGE SCALE GENOMIC DNA]</scope>
    <source>
        <strain evidence="2 3">2789STDY5834855</strain>
    </source>
</reference>
<dbReference type="EMBL" id="CYZV01000001">
    <property type="protein sequence ID" value="CUN54092.1"/>
    <property type="molecule type" value="Genomic_DNA"/>
</dbReference>
<name>A0A173XQA6_9CLOT</name>
<feature type="transmembrane region" description="Helical" evidence="1">
    <location>
        <begin position="12"/>
        <end position="33"/>
    </location>
</feature>
<gene>
    <name evidence="2" type="ORF">ERS852470_00169</name>
</gene>
<feature type="transmembrane region" description="Helical" evidence="1">
    <location>
        <begin position="180"/>
        <end position="202"/>
    </location>
</feature>
<evidence type="ECO:0000313" key="3">
    <source>
        <dbReference type="Proteomes" id="UP000095558"/>
    </source>
</evidence>